<organism evidence="1">
    <name type="scientific">uncultured bacterium BLR12</name>
    <dbReference type="NCBI Taxonomy" id="506514"/>
    <lineage>
        <taxon>Bacteria</taxon>
        <taxon>environmental samples</taxon>
    </lineage>
</organism>
<protein>
    <submittedName>
        <fullName evidence="1">Uncharacterized protein</fullName>
    </submittedName>
</protein>
<proteinExistence type="predicted"/>
<sequence length="53" mass="6128">MIPKFIVLLSQNETIINQNDYYADNFNHDQPFVGCSNWHNGTNKQLFSGPNQN</sequence>
<evidence type="ECO:0000313" key="1">
    <source>
        <dbReference type="EMBL" id="ACN58838.1"/>
    </source>
</evidence>
<gene>
    <name evidence="1" type="ORF">AKSOIL_0223</name>
</gene>
<name>C0INF2_9BACT</name>
<accession>C0INF2</accession>
<dbReference type="EMBL" id="EU408351">
    <property type="protein sequence ID" value="ACN58838.1"/>
    <property type="molecule type" value="Genomic_DNA"/>
</dbReference>
<reference evidence="1" key="1">
    <citation type="journal article" date="2009" name="ISME J.">
        <title>Functional metagenomics reveals diverse beta-lactamases in a remote Alaskan soil.</title>
        <authorList>
            <person name="Allen H.K."/>
            <person name="Moe L.A."/>
            <person name="Rodbumrer J."/>
            <person name="Gaarder A."/>
            <person name="Handelsman J."/>
        </authorList>
    </citation>
    <scope>NUCLEOTIDE SEQUENCE</scope>
</reference>
<dbReference type="AlphaFoldDB" id="C0INF2"/>